<dbReference type="Pfam" id="PF00512">
    <property type="entry name" value="HisKA"/>
    <property type="match status" value="1"/>
</dbReference>
<keyword evidence="8" id="KW-0902">Two-component regulatory system</keyword>
<dbReference type="Gene3D" id="3.30.565.10">
    <property type="entry name" value="Histidine kinase-like ATPase, C-terminal domain"/>
    <property type="match status" value="1"/>
</dbReference>
<evidence type="ECO:0000256" key="6">
    <source>
        <dbReference type="ARBA" id="ARBA00022777"/>
    </source>
</evidence>
<evidence type="ECO:0000256" key="7">
    <source>
        <dbReference type="ARBA" id="ARBA00022840"/>
    </source>
</evidence>
<dbReference type="SUPFAM" id="SSF47384">
    <property type="entry name" value="Homodimeric domain of signal transducing histidine kinase"/>
    <property type="match status" value="1"/>
</dbReference>
<dbReference type="OrthoDB" id="1927110at2"/>
<evidence type="ECO:0000256" key="4">
    <source>
        <dbReference type="ARBA" id="ARBA00022679"/>
    </source>
</evidence>
<dbReference type="GO" id="GO:0043565">
    <property type="term" value="F:sequence-specific DNA binding"/>
    <property type="evidence" value="ECO:0007669"/>
    <property type="project" value="InterPro"/>
</dbReference>
<evidence type="ECO:0000256" key="2">
    <source>
        <dbReference type="ARBA" id="ARBA00012438"/>
    </source>
</evidence>
<feature type="modified residue" description="4-aspartylphosphate" evidence="9">
    <location>
        <position position="1116"/>
    </location>
</feature>
<keyword evidence="7" id="KW-0067">ATP-binding</keyword>
<reference evidence="14 15" key="1">
    <citation type="submission" date="2017-10" db="EMBL/GenBank/DDBJ databases">
        <title>The draft genome sequence of Lewinella nigricans NBRC 102662.</title>
        <authorList>
            <person name="Wang K."/>
        </authorList>
    </citation>
    <scope>NUCLEOTIDE SEQUENCE [LARGE SCALE GENOMIC DNA]</scope>
    <source>
        <strain evidence="14 15">NBRC 102662</strain>
    </source>
</reference>
<keyword evidence="5" id="KW-0547">Nucleotide-binding</keyword>
<keyword evidence="15" id="KW-1185">Reference proteome</keyword>
<dbReference type="EC" id="2.7.13.3" evidence="2"/>
<dbReference type="EMBL" id="PDUD01000039">
    <property type="protein sequence ID" value="PHN02562.1"/>
    <property type="molecule type" value="Genomic_DNA"/>
</dbReference>
<dbReference type="Pfam" id="PF12833">
    <property type="entry name" value="HTH_18"/>
    <property type="match status" value="1"/>
</dbReference>
<dbReference type="GO" id="GO:0005524">
    <property type="term" value="F:ATP binding"/>
    <property type="evidence" value="ECO:0007669"/>
    <property type="project" value="UniProtKB-KW"/>
</dbReference>
<evidence type="ECO:0000256" key="8">
    <source>
        <dbReference type="ARBA" id="ARBA00023012"/>
    </source>
</evidence>
<dbReference type="InterPro" id="IPR011006">
    <property type="entry name" value="CheY-like_superfamily"/>
</dbReference>
<dbReference type="Pfam" id="PF02518">
    <property type="entry name" value="HATPase_c"/>
    <property type="match status" value="1"/>
</dbReference>
<dbReference type="InterPro" id="IPR003661">
    <property type="entry name" value="HisK_dim/P_dom"/>
</dbReference>
<gene>
    <name evidence="14" type="ORF">CRP01_31805</name>
</gene>
<dbReference type="CDD" id="cd00082">
    <property type="entry name" value="HisKA"/>
    <property type="match status" value="1"/>
</dbReference>
<dbReference type="InterPro" id="IPR036890">
    <property type="entry name" value="HATPase_C_sf"/>
</dbReference>
<evidence type="ECO:0000313" key="14">
    <source>
        <dbReference type="EMBL" id="PHN02562.1"/>
    </source>
</evidence>
<dbReference type="SUPFAM" id="SSF63829">
    <property type="entry name" value="Calcium-dependent phosphotriesterase"/>
    <property type="match status" value="1"/>
</dbReference>
<accession>A0A2D0N1Z4</accession>
<comment type="catalytic activity">
    <reaction evidence="1">
        <text>ATP + protein L-histidine = ADP + protein N-phospho-L-histidine.</text>
        <dbReference type="EC" id="2.7.13.3"/>
    </reaction>
</comment>
<evidence type="ECO:0000256" key="10">
    <source>
        <dbReference type="SAM" id="Coils"/>
    </source>
</evidence>
<dbReference type="InterPro" id="IPR003594">
    <property type="entry name" value="HATPase_dom"/>
</dbReference>
<evidence type="ECO:0000256" key="5">
    <source>
        <dbReference type="ARBA" id="ARBA00022741"/>
    </source>
</evidence>
<comment type="caution">
    <text evidence="14">The sequence shown here is derived from an EMBL/GenBank/DDBJ whole genome shotgun (WGS) entry which is preliminary data.</text>
</comment>
<feature type="domain" description="Response regulatory" evidence="13">
    <location>
        <begin position="1067"/>
        <end position="1183"/>
    </location>
</feature>
<keyword evidence="3 9" id="KW-0597">Phosphoprotein</keyword>
<evidence type="ECO:0000256" key="1">
    <source>
        <dbReference type="ARBA" id="ARBA00000085"/>
    </source>
</evidence>
<dbReference type="InterPro" id="IPR005467">
    <property type="entry name" value="His_kinase_dom"/>
</dbReference>
<keyword evidence="4" id="KW-0808">Transferase</keyword>
<feature type="domain" description="HTH araC/xylS-type" evidence="11">
    <location>
        <begin position="1211"/>
        <end position="1305"/>
    </location>
</feature>
<organism evidence="14 15">
    <name type="scientific">Flavilitoribacter nigricans (strain ATCC 23147 / DSM 23189 / NBRC 102662 / NCIMB 1420 / SS-2)</name>
    <name type="common">Lewinella nigricans</name>
    <dbReference type="NCBI Taxonomy" id="1122177"/>
    <lineage>
        <taxon>Bacteria</taxon>
        <taxon>Pseudomonadati</taxon>
        <taxon>Bacteroidota</taxon>
        <taxon>Saprospiria</taxon>
        <taxon>Saprospirales</taxon>
        <taxon>Lewinellaceae</taxon>
        <taxon>Flavilitoribacter</taxon>
    </lineage>
</organism>
<dbReference type="PANTHER" id="PTHR43547:SF2">
    <property type="entry name" value="HYBRID SIGNAL TRANSDUCTION HISTIDINE KINASE C"/>
    <property type="match status" value="1"/>
</dbReference>
<dbReference type="CDD" id="cd00075">
    <property type="entry name" value="HATPase"/>
    <property type="match status" value="1"/>
</dbReference>
<dbReference type="InterPro" id="IPR004358">
    <property type="entry name" value="Sig_transdc_His_kin-like_C"/>
</dbReference>
<evidence type="ECO:0000259" key="12">
    <source>
        <dbReference type="PROSITE" id="PS50109"/>
    </source>
</evidence>
<dbReference type="Gene3D" id="1.10.10.60">
    <property type="entry name" value="Homeodomain-like"/>
    <property type="match status" value="1"/>
</dbReference>
<dbReference type="InterPro" id="IPR018060">
    <property type="entry name" value="HTH_AraC"/>
</dbReference>
<protein>
    <recommendedName>
        <fullName evidence="2">histidine kinase</fullName>
        <ecNumber evidence="2">2.7.13.3</ecNumber>
    </recommendedName>
</protein>
<dbReference type="PROSITE" id="PS01124">
    <property type="entry name" value="HTH_ARAC_FAMILY_2"/>
    <property type="match status" value="1"/>
</dbReference>
<dbReference type="PRINTS" id="PR00344">
    <property type="entry name" value="BCTRLSENSOR"/>
</dbReference>
<dbReference type="SUPFAM" id="SSF52172">
    <property type="entry name" value="CheY-like"/>
    <property type="match status" value="1"/>
</dbReference>
<name>A0A2D0N1Z4_FLAN2</name>
<sequence>MRPNSDKDKKIRCRPVKWWLSILLLLLLQRPFAQVQTPGISIKKFDAADGLDFAGFKALTKDSLGILWLLGEDQRSFGDLRGFQMGMFDGVRFQSRPLDTLEGLSNYFEIPNIYDWGANRLLIGSSSGDHLYYYDIGQKKVVEILYQSKPLTGLRRGQVWRGRYYFIFENQGVPTLAVLEGTQVKLLFSAEKLEDSIYLYPVEKGIWTCASLGLTLFDFSGNILANKPFSQSLGLFYANQQTARGIEFLPLNAPPFYLDTQSREFKPLPHPELDKPGLASSVFKDQHGNLLYIFAHPYNLKHAYLLTKEGTLFDLSAVSETIPQVSNIYGDDFLQSFWVVNGFNLYKVQLSGTSVAQYLLTSGMRKIRLGSDGKLYASTETGGTFVSELNRQLAFRSLDQNVFVRHFEIDDNGDVFTNSDRIFKHVRKGVEQEISLFNFPYDIVPISDSLLLASSASGAEIISKYPLSSELLSGIRFESTHQIVPTGGSGVFVGYKDGAAAFDLTSRQTRKVFTGEAITSMLRENSDTWWFGSYEGRLYRHSSAETDTMLQVGTPIVSITKDGNERLWLGTFNGVYVYEIERENLFKIDDQLLTHTECNRLSAFYDAKFNRMLIGTVRGLNVIDIDQVNLSRKQLRLHLSFLHYFNTNTGKTDTLELKNTTDHSLQLDAYHRNVTVGFAPGIGNEDACQYYYALLPSDRDLPQNIEWRSNGSNAEISLTNLESGAYHLLIMAKTDYSEMESNPLTIHIVVADYFYNRWWFYLLVMAVLAGGVLWWQRRLRTENIRLENEVEKRTVELRRDKETIQRQAEELTQLDEMKTRFYNNISHELKTPLSLIVAPLESIERGNYITDKKGNEFLNLISKNASLLQERVEELLELSRLEHRKISVHNNPVDLADFVENNCRIFQQSAEQSGIVLNISIKTAYEQLIFDEKKVGKIIHNLIANALKYCPRGSQVNVLVEASPTLLRLIVADDGPGIPVEHQSRIFEKFYQVPGDKQSNPGSGIGLSIVKEYVDLMGGTVELQSAEDTGTKFEISIPAGEAPVSPKEEMAVPALEPVMLAKEEKAHLLVVEDNEDLRQFLSMLLSERFHLTLAANGLEATRLLENGLPADLILSDIMMPEMDGMALLDRVKRDETLRKLPFIFLTAKQNEVSKLSALRLGVDDYLTKPFSERELLVRIQRLLQNYGIRKAALAESGPEPIAIAADSEQVFALQSFVQEKLTDPTFSVAMIAEKMNMSARNLQRFMQREVGMSPKEFIMEVQMHLLRELRNENQELSLRDLAGQVGYSDHKYMSRMFFERFGYRL</sequence>
<dbReference type="GO" id="GO:0003700">
    <property type="term" value="F:DNA-binding transcription factor activity"/>
    <property type="evidence" value="ECO:0007669"/>
    <property type="project" value="InterPro"/>
</dbReference>
<keyword evidence="10" id="KW-0175">Coiled coil</keyword>
<dbReference type="GO" id="GO:0000155">
    <property type="term" value="F:phosphorelay sensor kinase activity"/>
    <property type="evidence" value="ECO:0007669"/>
    <property type="project" value="InterPro"/>
</dbReference>
<dbReference type="InterPro" id="IPR001789">
    <property type="entry name" value="Sig_transdc_resp-reg_receiver"/>
</dbReference>
<dbReference type="RefSeq" id="WP_099154107.1">
    <property type="nucleotide sequence ID" value="NZ_PDUD01000039.1"/>
</dbReference>
<dbReference type="SUPFAM" id="SSF55874">
    <property type="entry name" value="ATPase domain of HSP90 chaperone/DNA topoisomerase II/histidine kinase"/>
    <property type="match status" value="1"/>
</dbReference>
<evidence type="ECO:0000313" key="15">
    <source>
        <dbReference type="Proteomes" id="UP000223913"/>
    </source>
</evidence>
<dbReference type="Proteomes" id="UP000223913">
    <property type="component" value="Unassembled WGS sequence"/>
</dbReference>
<dbReference type="SMART" id="SM00387">
    <property type="entry name" value="HATPase_c"/>
    <property type="match status" value="1"/>
</dbReference>
<dbReference type="PROSITE" id="PS50110">
    <property type="entry name" value="RESPONSE_REGULATORY"/>
    <property type="match status" value="1"/>
</dbReference>
<dbReference type="Gene3D" id="3.40.50.2300">
    <property type="match status" value="1"/>
</dbReference>
<evidence type="ECO:0000256" key="3">
    <source>
        <dbReference type="ARBA" id="ARBA00022553"/>
    </source>
</evidence>
<dbReference type="SMART" id="SM00448">
    <property type="entry name" value="REC"/>
    <property type="match status" value="1"/>
</dbReference>
<dbReference type="SMART" id="SM00388">
    <property type="entry name" value="HisKA"/>
    <property type="match status" value="1"/>
</dbReference>
<dbReference type="Pfam" id="PF00072">
    <property type="entry name" value="Response_reg"/>
    <property type="match status" value="1"/>
</dbReference>
<evidence type="ECO:0000259" key="11">
    <source>
        <dbReference type="PROSITE" id="PS01124"/>
    </source>
</evidence>
<dbReference type="InterPro" id="IPR015943">
    <property type="entry name" value="WD40/YVTN_repeat-like_dom_sf"/>
</dbReference>
<keyword evidence="6" id="KW-0418">Kinase</keyword>
<dbReference type="Gene3D" id="2.130.10.10">
    <property type="entry name" value="YVTN repeat-like/Quinoprotein amine dehydrogenase"/>
    <property type="match status" value="1"/>
</dbReference>
<feature type="domain" description="Histidine kinase" evidence="12">
    <location>
        <begin position="824"/>
        <end position="1041"/>
    </location>
</feature>
<dbReference type="InterPro" id="IPR036097">
    <property type="entry name" value="HisK_dim/P_sf"/>
</dbReference>
<evidence type="ECO:0000256" key="9">
    <source>
        <dbReference type="PROSITE-ProRule" id="PRU00169"/>
    </source>
</evidence>
<dbReference type="SMART" id="SM00342">
    <property type="entry name" value="HTH_ARAC"/>
    <property type="match status" value="1"/>
</dbReference>
<dbReference type="PANTHER" id="PTHR43547">
    <property type="entry name" value="TWO-COMPONENT HISTIDINE KINASE"/>
    <property type="match status" value="1"/>
</dbReference>
<dbReference type="Gene3D" id="1.10.287.130">
    <property type="match status" value="1"/>
</dbReference>
<evidence type="ECO:0000259" key="13">
    <source>
        <dbReference type="PROSITE" id="PS50110"/>
    </source>
</evidence>
<dbReference type="FunFam" id="3.30.565.10:FF:000037">
    <property type="entry name" value="Hybrid sensor histidine kinase/response regulator"/>
    <property type="match status" value="1"/>
</dbReference>
<dbReference type="PROSITE" id="PS50109">
    <property type="entry name" value="HIS_KIN"/>
    <property type="match status" value="1"/>
</dbReference>
<proteinExistence type="predicted"/>
<feature type="coiled-coil region" evidence="10">
    <location>
        <begin position="787"/>
        <end position="817"/>
    </location>
</feature>